<protein>
    <recommendedName>
        <fullName evidence="2">Winged helix-turn-helix domain-containing protein</fullName>
    </recommendedName>
</protein>
<dbReference type="Pfam" id="PF10771">
    <property type="entry name" value="DUF2582"/>
    <property type="match status" value="1"/>
</dbReference>
<evidence type="ECO:0008006" key="2">
    <source>
        <dbReference type="Google" id="ProtNLM"/>
    </source>
</evidence>
<reference evidence="1" key="1">
    <citation type="submission" date="2017-02" db="EMBL/GenBank/DDBJ databases">
        <title>Delving into the versatile metabolic prowess of the omnipresent phylum Bacteroidetes.</title>
        <authorList>
            <person name="Nobu M.K."/>
            <person name="Mei R."/>
            <person name="Narihiro T."/>
            <person name="Kuroda K."/>
            <person name="Liu W.-T."/>
        </authorList>
    </citation>
    <scope>NUCLEOTIDE SEQUENCE</scope>
    <source>
        <strain evidence="1">ADurb.Bin131</strain>
    </source>
</reference>
<sequence length="68" mass="7876">MITEIGFVAGDIWNYLDKHGETSFLKMVKDIDKPKDLTLMSLGWLAREGHVEVVRSGRNDFKVKLRNR</sequence>
<dbReference type="Proteomes" id="UP000485562">
    <property type="component" value="Unassembled WGS sequence"/>
</dbReference>
<organism evidence="1">
    <name type="scientific">candidate division TA06 bacterium ADurb.Bin131</name>
    <dbReference type="NCBI Taxonomy" id="1852827"/>
    <lineage>
        <taxon>Bacteria</taxon>
        <taxon>Bacteria division TA06</taxon>
    </lineage>
</organism>
<proteinExistence type="predicted"/>
<dbReference type="AlphaFoldDB" id="A0A1V6C961"/>
<dbReference type="InterPro" id="IPR019707">
    <property type="entry name" value="DUF2582"/>
</dbReference>
<accession>A0A1V6C961</accession>
<dbReference type="InterPro" id="IPR036388">
    <property type="entry name" value="WH-like_DNA-bd_sf"/>
</dbReference>
<comment type="caution">
    <text evidence="1">The sequence shown here is derived from an EMBL/GenBank/DDBJ whole genome shotgun (WGS) entry which is preliminary data.</text>
</comment>
<evidence type="ECO:0000313" key="1">
    <source>
        <dbReference type="EMBL" id="OQB73456.1"/>
    </source>
</evidence>
<gene>
    <name evidence="1" type="ORF">BWX89_00972</name>
</gene>
<name>A0A1V6C961_UNCT6</name>
<dbReference type="Gene3D" id="1.10.10.10">
    <property type="entry name" value="Winged helix-like DNA-binding domain superfamily/Winged helix DNA-binding domain"/>
    <property type="match status" value="1"/>
</dbReference>
<dbReference type="EMBL" id="MWDQ01000080">
    <property type="protein sequence ID" value="OQB73456.1"/>
    <property type="molecule type" value="Genomic_DNA"/>
</dbReference>